<dbReference type="Proteomes" id="UP001162891">
    <property type="component" value="Chromosome"/>
</dbReference>
<dbReference type="PANTHER" id="PTHR42801">
    <property type="entry name" value="THIOREDOXIN-DEPENDENT PEROXIDE REDUCTASE"/>
    <property type="match status" value="1"/>
</dbReference>
<dbReference type="InterPro" id="IPR000866">
    <property type="entry name" value="AhpC/TSA"/>
</dbReference>
<evidence type="ECO:0000313" key="9">
    <source>
        <dbReference type="EMBL" id="BDG05784.1"/>
    </source>
</evidence>
<name>A0ABM7X217_9BACT</name>
<protein>
    <recommendedName>
        <fullName evidence="7">Thioredoxin-dependent peroxiredoxin Bcp</fullName>
    </recommendedName>
</protein>
<keyword evidence="2" id="KW-0575">Peroxidase</keyword>
<reference evidence="10" key="1">
    <citation type="journal article" date="2022" name="Int. J. Syst. Evol. Microbiol.">
        <title>Anaeromyxobacter oryzae sp. nov., Anaeromyxobacter diazotrophicus sp. nov. and Anaeromyxobacter paludicola sp. nov., isolated from paddy soils.</title>
        <authorList>
            <person name="Itoh H."/>
            <person name="Xu Z."/>
            <person name="Mise K."/>
            <person name="Masuda Y."/>
            <person name="Ushijima N."/>
            <person name="Hayakawa C."/>
            <person name="Shiratori Y."/>
            <person name="Senoo K."/>
        </authorList>
    </citation>
    <scope>NUCLEOTIDE SEQUENCE [LARGE SCALE GENOMIC DNA]</scope>
    <source>
        <strain evidence="10">Red232</strain>
    </source>
</reference>
<keyword evidence="10" id="KW-1185">Reference proteome</keyword>
<evidence type="ECO:0000313" key="10">
    <source>
        <dbReference type="Proteomes" id="UP001162891"/>
    </source>
</evidence>
<evidence type="ECO:0000256" key="4">
    <source>
        <dbReference type="ARBA" id="ARBA00023002"/>
    </source>
</evidence>
<dbReference type="InterPro" id="IPR036249">
    <property type="entry name" value="Thioredoxin-like_sf"/>
</dbReference>
<gene>
    <name evidence="9" type="ORF">AMOR_47800</name>
</gene>
<keyword evidence="3" id="KW-0049">Antioxidant</keyword>
<accession>A0ABM7X217</accession>
<sequence>MVGKGAQIVGVSVDDVATQKRFKEETKAPYPLLSDAGGKVARQYGGLMIFGLANRATFVLDKDGTVKQIVTGSDAIDPAGAIASCPVHKNKGT</sequence>
<keyword evidence="5" id="KW-1015">Disulfide bond</keyword>
<dbReference type="Gene3D" id="3.40.30.10">
    <property type="entry name" value="Glutaredoxin"/>
    <property type="match status" value="1"/>
</dbReference>
<feature type="domain" description="Alkyl hydroperoxide reductase subunit C/ Thiol specific antioxidant" evidence="8">
    <location>
        <begin position="4"/>
        <end position="68"/>
    </location>
</feature>
<evidence type="ECO:0000256" key="5">
    <source>
        <dbReference type="ARBA" id="ARBA00023157"/>
    </source>
</evidence>
<dbReference type="Pfam" id="PF00578">
    <property type="entry name" value="AhpC-TSA"/>
    <property type="match status" value="1"/>
</dbReference>
<evidence type="ECO:0000256" key="1">
    <source>
        <dbReference type="ARBA" id="ARBA00003330"/>
    </source>
</evidence>
<dbReference type="PANTHER" id="PTHR42801:SF4">
    <property type="entry name" value="AHPC_TSA FAMILY PROTEIN"/>
    <property type="match status" value="1"/>
</dbReference>
<comment type="function">
    <text evidence="1">Thiol-specific peroxidase that catalyzes the reduction of hydrogen peroxide and organic hydroperoxides to water and alcohols, respectively. Plays a role in cell protection against oxidative stress by detoxifying peroxides and as sensor of hydrogen peroxide-mediated signaling events.</text>
</comment>
<evidence type="ECO:0000256" key="6">
    <source>
        <dbReference type="ARBA" id="ARBA00023284"/>
    </source>
</evidence>
<dbReference type="InterPro" id="IPR050924">
    <property type="entry name" value="Peroxiredoxin_BCP/PrxQ"/>
</dbReference>
<keyword evidence="6" id="KW-0676">Redox-active center</keyword>
<dbReference type="EMBL" id="AP025591">
    <property type="protein sequence ID" value="BDG05784.1"/>
    <property type="molecule type" value="Genomic_DNA"/>
</dbReference>
<evidence type="ECO:0000256" key="3">
    <source>
        <dbReference type="ARBA" id="ARBA00022862"/>
    </source>
</evidence>
<evidence type="ECO:0000256" key="2">
    <source>
        <dbReference type="ARBA" id="ARBA00022559"/>
    </source>
</evidence>
<evidence type="ECO:0000259" key="8">
    <source>
        <dbReference type="Pfam" id="PF00578"/>
    </source>
</evidence>
<keyword evidence="4" id="KW-0560">Oxidoreductase</keyword>
<evidence type="ECO:0000256" key="7">
    <source>
        <dbReference type="ARBA" id="ARBA00042639"/>
    </source>
</evidence>
<dbReference type="SUPFAM" id="SSF52833">
    <property type="entry name" value="Thioredoxin-like"/>
    <property type="match status" value="1"/>
</dbReference>
<organism evidence="9 10">
    <name type="scientific">Anaeromyxobacter oryzae</name>
    <dbReference type="NCBI Taxonomy" id="2918170"/>
    <lineage>
        <taxon>Bacteria</taxon>
        <taxon>Pseudomonadati</taxon>
        <taxon>Myxococcota</taxon>
        <taxon>Myxococcia</taxon>
        <taxon>Myxococcales</taxon>
        <taxon>Cystobacterineae</taxon>
        <taxon>Anaeromyxobacteraceae</taxon>
        <taxon>Anaeromyxobacter</taxon>
    </lineage>
</organism>
<proteinExistence type="predicted"/>